<keyword evidence="4" id="KW-1185">Reference proteome</keyword>
<organism evidence="3 4">
    <name type="scientific">Limnohabitans lacus</name>
    <dbReference type="NCBI Taxonomy" id="3045173"/>
    <lineage>
        <taxon>Bacteria</taxon>
        <taxon>Pseudomonadati</taxon>
        <taxon>Pseudomonadota</taxon>
        <taxon>Betaproteobacteria</taxon>
        <taxon>Burkholderiales</taxon>
        <taxon>Comamonadaceae</taxon>
        <taxon>Limnohabitans</taxon>
    </lineage>
</organism>
<comment type="caution">
    <text evidence="3">The sequence shown here is derived from an EMBL/GenBank/DDBJ whole genome shotgun (WGS) entry which is preliminary data.</text>
</comment>
<feature type="signal peptide" evidence="2">
    <location>
        <begin position="1"/>
        <end position="29"/>
    </location>
</feature>
<evidence type="ECO:0000313" key="3">
    <source>
        <dbReference type="EMBL" id="MDI9233178.1"/>
    </source>
</evidence>
<dbReference type="RefSeq" id="WP_283223581.1">
    <property type="nucleotide sequence ID" value="NZ_JASGBH010000003.1"/>
</dbReference>
<sequence length="126" mass="13736">MRFSVKHSMSKAACVLGLLGAAFTQVGCAHPVVVEPSVAVHSRIGHFPVYTQVGVPGPVIYAPSPRVIYAPPPPPRVVFVPRVAASVHGWGHGSDGRHWSHERGQYRTQHGGPVRGVWDRRHDGRR</sequence>
<feature type="chain" id="PRO_5046351498" evidence="2">
    <location>
        <begin position="30"/>
        <end position="126"/>
    </location>
</feature>
<feature type="compositionally biased region" description="Basic and acidic residues" evidence="1">
    <location>
        <begin position="94"/>
        <end position="105"/>
    </location>
</feature>
<accession>A0ABT6X596</accession>
<dbReference type="EMBL" id="JASGBH010000003">
    <property type="protein sequence ID" value="MDI9233178.1"/>
    <property type="molecule type" value="Genomic_DNA"/>
</dbReference>
<evidence type="ECO:0000256" key="2">
    <source>
        <dbReference type="SAM" id="SignalP"/>
    </source>
</evidence>
<reference evidence="3" key="1">
    <citation type="submission" date="2023-05" db="EMBL/GenBank/DDBJ databases">
        <title>Limnohabitans sp. strain HM2-2 Genome sequencing and assembly.</title>
        <authorList>
            <person name="Jung Y."/>
        </authorList>
    </citation>
    <scope>NUCLEOTIDE SEQUENCE</scope>
    <source>
        <strain evidence="3">HM2-2</strain>
    </source>
</reference>
<keyword evidence="2" id="KW-0732">Signal</keyword>
<evidence type="ECO:0000313" key="4">
    <source>
        <dbReference type="Proteomes" id="UP001431902"/>
    </source>
</evidence>
<protein>
    <submittedName>
        <fullName evidence="3">Uncharacterized protein</fullName>
    </submittedName>
</protein>
<proteinExistence type="predicted"/>
<feature type="region of interest" description="Disordered" evidence="1">
    <location>
        <begin position="91"/>
        <end position="126"/>
    </location>
</feature>
<evidence type="ECO:0000256" key="1">
    <source>
        <dbReference type="SAM" id="MobiDB-lite"/>
    </source>
</evidence>
<gene>
    <name evidence="3" type="ORF">QLQ16_04930</name>
</gene>
<name>A0ABT6X596_9BURK</name>
<feature type="compositionally biased region" description="Basic and acidic residues" evidence="1">
    <location>
        <begin position="117"/>
        <end position="126"/>
    </location>
</feature>
<dbReference type="Proteomes" id="UP001431902">
    <property type="component" value="Unassembled WGS sequence"/>
</dbReference>